<organism evidence="1 2">
    <name type="scientific">Glutamicibacter soli</name>
    <dbReference type="NCBI Taxonomy" id="453836"/>
    <lineage>
        <taxon>Bacteria</taxon>
        <taxon>Bacillati</taxon>
        <taxon>Actinomycetota</taxon>
        <taxon>Actinomycetes</taxon>
        <taxon>Micrococcales</taxon>
        <taxon>Micrococcaceae</taxon>
        <taxon>Glutamicibacter</taxon>
    </lineage>
</organism>
<dbReference type="EMBL" id="POAF01000002">
    <property type="protein sequence ID" value="RBM02876.1"/>
    <property type="molecule type" value="Genomic_DNA"/>
</dbReference>
<reference evidence="1 2" key="1">
    <citation type="submission" date="2018-01" db="EMBL/GenBank/DDBJ databases">
        <title>Glutamicibacter soli strain NHPC-3 Whole genome sequence and assembly.</title>
        <authorList>
            <person name="Choudhury P."/>
            <person name="Gupta D."/>
            <person name="Sengupta K."/>
            <person name="Jawed A."/>
            <person name="Sultana N."/>
            <person name="Saha P."/>
        </authorList>
    </citation>
    <scope>NUCLEOTIDE SEQUENCE [LARGE SCALE GENOMIC DNA]</scope>
    <source>
        <strain evidence="1 2">NHPC-3</strain>
    </source>
</reference>
<comment type="caution">
    <text evidence="1">The sequence shown here is derived from an EMBL/GenBank/DDBJ whole genome shotgun (WGS) entry which is preliminary data.</text>
</comment>
<dbReference type="Proteomes" id="UP000252167">
    <property type="component" value="Unassembled WGS sequence"/>
</dbReference>
<keyword evidence="2" id="KW-1185">Reference proteome</keyword>
<evidence type="ECO:0000313" key="2">
    <source>
        <dbReference type="Proteomes" id="UP000252167"/>
    </source>
</evidence>
<sequence>MDKLAFSIPADDGSQPAQDVQLVLEASPGDRMPRCADTGQPGSLALLEPPHFECLVVDAAECDGDGD</sequence>
<dbReference type="AlphaFoldDB" id="A0A365YJJ9"/>
<dbReference type="RefSeq" id="WP_113606779.1">
    <property type="nucleotide sequence ID" value="NZ_POAF01000002.1"/>
</dbReference>
<gene>
    <name evidence="1" type="ORF">C1H84_05470</name>
</gene>
<protein>
    <submittedName>
        <fullName evidence="1">Uncharacterized protein</fullName>
    </submittedName>
</protein>
<proteinExistence type="predicted"/>
<name>A0A365YJJ9_9MICC</name>
<evidence type="ECO:0000313" key="1">
    <source>
        <dbReference type="EMBL" id="RBM02876.1"/>
    </source>
</evidence>
<accession>A0A365YJJ9</accession>